<dbReference type="Proteomes" id="UP000242144">
    <property type="component" value="Unassembled WGS sequence"/>
</dbReference>
<dbReference type="GO" id="GO:0015031">
    <property type="term" value="P:protein transport"/>
    <property type="evidence" value="ECO:0007669"/>
    <property type="project" value="InterPro"/>
</dbReference>
<dbReference type="RefSeq" id="WP_037576305.1">
    <property type="nucleotide sequence ID" value="NZ_BMDK01000002.1"/>
</dbReference>
<dbReference type="EMBL" id="PZCM01000006">
    <property type="protein sequence ID" value="PTG27326.1"/>
    <property type="molecule type" value="Genomic_DNA"/>
</dbReference>
<dbReference type="InterPro" id="IPR022372">
    <property type="entry name" value="Accessory_SS_Asp1"/>
</dbReference>
<comment type="caution">
    <text evidence="1">The sequence shown here is derived from an EMBL/GenBank/DDBJ whole genome shotgun (WGS) entry which is preliminary data.</text>
</comment>
<name>A0AAX0ZGQ0_STACR</name>
<dbReference type="AlphaFoldDB" id="A0AAX0ZGQ0"/>
<reference evidence="1 2" key="1">
    <citation type="journal article" date="2016" name="Front. Microbiol.">
        <title>Comprehensive Phylogenetic Analysis of Bovine Non-aureus Staphylococci Species Based on Whole-Genome Sequencing.</title>
        <authorList>
            <person name="Naushad S."/>
            <person name="Barkema H.W."/>
            <person name="Luby C."/>
            <person name="Condas L.A."/>
            <person name="Nobrega D.B."/>
            <person name="Carson D.A."/>
            <person name="De Buck J."/>
        </authorList>
    </citation>
    <scope>NUCLEOTIDE SEQUENCE [LARGE SCALE GENOMIC DNA]</scope>
    <source>
        <strain evidence="1 2">SNUC 105</strain>
    </source>
</reference>
<protein>
    <submittedName>
        <fullName evidence="1">Accessory Sec system protein Asp1</fullName>
    </submittedName>
</protein>
<dbReference type="Pfam" id="PF16993">
    <property type="entry name" value="Asp1"/>
    <property type="match status" value="1"/>
</dbReference>
<dbReference type="NCBIfam" id="TIGR03713">
    <property type="entry name" value="acc_sec_asp1"/>
    <property type="match status" value="1"/>
</dbReference>
<gene>
    <name evidence="1" type="primary">asp1</name>
    <name evidence="1" type="ORF">BU638_06620</name>
</gene>
<sequence length="518" mass="61534">MKRFIPAWYSSHQWWESQAEPFYRKRSITEFDDLISLMAMHQKNDCDFEMMILNYSPHLRTFLHRHDLFESKYWSVFDEIQGFTHQTPQSVDYRQLNWPSGTEFVYTPYLIRAITAKNRYSNIYFSQEGYLIWIEDFENQTKCRRFVFDDRGCLSSVLYFDAQGTPQTLRYMTQDGDWILEENLVQGTVAVHEKYEIHFSKYTYSTMSEVIQEYLGYHRDRTMNDLDEIIIAADVRHNALITKTFKTQRLCFSLFQQRNLDMTEHDLQTIEAGQSWLVDTRENERRLEKYKAKHHLSNRLMRITPFDAQVMPNRSNQLHETYIGLWIDGLSESQLKSVLPQLVHYMEQHEEVRLVLLTEWEKHRVSRWLLNEITAINDRFNHKKDLPEELMELMKEVEEVVYIELKMVPFELDIVEAMTTLRIVIDLSEEPDLFLQICCLGAGLPQINQTETDYVQPGTNGLVINTEQALIPALDYFLTHLKHWNHSYAYSQKLAKNYASEKIIDQLNQLIEGGEYGA</sequence>
<proteinExistence type="predicted"/>
<evidence type="ECO:0000313" key="2">
    <source>
        <dbReference type="Proteomes" id="UP000242144"/>
    </source>
</evidence>
<accession>A0AAX0ZGQ0</accession>
<evidence type="ECO:0000313" key="1">
    <source>
        <dbReference type="EMBL" id="PTG27326.1"/>
    </source>
</evidence>
<organism evidence="1 2">
    <name type="scientific">Staphylococcus chromogenes</name>
    <name type="common">Staphylococcus hyicus subsp. chromogenes</name>
    <dbReference type="NCBI Taxonomy" id="46126"/>
    <lineage>
        <taxon>Bacteria</taxon>
        <taxon>Bacillati</taxon>
        <taxon>Bacillota</taxon>
        <taxon>Bacilli</taxon>
        <taxon>Bacillales</taxon>
        <taxon>Staphylococcaceae</taxon>
        <taxon>Staphylococcus</taxon>
    </lineage>
</organism>